<accession>A0A5J4VID6</accession>
<dbReference type="EMBL" id="SNRW01006806">
    <property type="protein sequence ID" value="KAA6382397.1"/>
    <property type="molecule type" value="Genomic_DNA"/>
</dbReference>
<reference evidence="1 2" key="1">
    <citation type="submission" date="2019-03" db="EMBL/GenBank/DDBJ databases">
        <title>Single cell metagenomics reveals metabolic interactions within the superorganism composed of flagellate Streblomastix strix and complex community of Bacteroidetes bacteria on its surface.</title>
        <authorList>
            <person name="Treitli S.C."/>
            <person name="Kolisko M."/>
            <person name="Husnik F."/>
            <person name="Keeling P."/>
            <person name="Hampl V."/>
        </authorList>
    </citation>
    <scope>NUCLEOTIDE SEQUENCE [LARGE SCALE GENOMIC DNA]</scope>
    <source>
        <strain evidence="1">ST1C</strain>
    </source>
</reference>
<organism evidence="1 2">
    <name type="scientific">Streblomastix strix</name>
    <dbReference type="NCBI Taxonomy" id="222440"/>
    <lineage>
        <taxon>Eukaryota</taxon>
        <taxon>Metamonada</taxon>
        <taxon>Preaxostyla</taxon>
        <taxon>Oxymonadida</taxon>
        <taxon>Streblomastigidae</taxon>
        <taxon>Streblomastix</taxon>
    </lineage>
</organism>
<evidence type="ECO:0000313" key="2">
    <source>
        <dbReference type="Proteomes" id="UP000324800"/>
    </source>
</evidence>
<dbReference type="Proteomes" id="UP000324800">
    <property type="component" value="Unassembled WGS sequence"/>
</dbReference>
<evidence type="ECO:0000313" key="1">
    <source>
        <dbReference type="EMBL" id="KAA6382397.1"/>
    </source>
</evidence>
<sequence length="313" mass="36330">MEGDIIDLHGRKNFNSLIKATTQTDNPGDHFFPLRFGQVPTTREMCNRTKEIPPIFRLELSNLNNGGNYDSDKKKNETQAESLYSNDKREVYCNNQTFCFINWRNQLSSVLVPTNISLNEYDQQPQNQSNSKGGLDSSLDLILTTEANEDDWGYDFGKQQRVNNGHWSIAWLMESTFKQLEGISSSINISKIVKENNIIVENQTYTTEDRQHNNRIINLQMEGSFSNASFCIQNETADALIMFCWIGDYKIKPDMLKEALLLIDFHPTLNTFALRLNKQLNRYCSSQDDWNAFEINSMNILWKEDKFRLYLLI</sequence>
<dbReference type="OrthoDB" id="2897838at2759"/>
<dbReference type="AlphaFoldDB" id="A0A5J4VID6"/>
<gene>
    <name evidence="1" type="ORF">EZS28_022076</name>
</gene>
<comment type="caution">
    <text evidence="1">The sequence shown here is derived from an EMBL/GenBank/DDBJ whole genome shotgun (WGS) entry which is preliminary data.</text>
</comment>
<proteinExistence type="predicted"/>
<name>A0A5J4VID6_9EUKA</name>
<protein>
    <submittedName>
        <fullName evidence="1">Uncharacterized protein</fullName>
    </submittedName>
</protein>